<evidence type="ECO:0000313" key="1">
    <source>
        <dbReference type="EMBL" id="KAI4371933.1"/>
    </source>
</evidence>
<gene>
    <name evidence="1" type="ORF">MLD38_010227</name>
</gene>
<proteinExistence type="predicted"/>
<accession>A0ACB9R086</accession>
<keyword evidence="2" id="KW-1185">Reference proteome</keyword>
<dbReference type="EMBL" id="CM042883">
    <property type="protein sequence ID" value="KAI4371933.1"/>
    <property type="molecule type" value="Genomic_DNA"/>
</dbReference>
<evidence type="ECO:0000313" key="2">
    <source>
        <dbReference type="Proteomes" id="UP001057402"/>
    </source>
</evidence>
<sequence>MDFLEEEESVKRSYGCTFCKQGFTNAQALGGHMNIHRKDRTKGKGHQHLSGTSSDDKKLKDHVIHINPGPVFPRQKRSFIERNFWARSPTSPGGTDHGNLDDSLSLCIGSSLSSNHKEQKIDVDLELRLGRDPPFDAR</sequence>
<protein>
    <submittedName>
        <fullName evidence="1">Uncharacterized protein</fullName>
    </submittedName>
</protein>
<dbReference type="Proteomes" id="UP001057402">
    <property type="component" value="Chromosome 4"/>
</dbReference>
<comment type="caution">
    <text evidence="1">The sequence shown here is derived from an EMBL/GenBank/DDBJ whole genome shotgun (WGS) entry which is preliminary data.</text>
</comment>
<organism evidence="1 2">
    <name type="scientific">Melastoma candidum</name>
    <dbReference type="NCBI Taxonomy" id="119954"/>
    <lineage>
        <taxon>Eukaryota</taxon>
        <taxon>Viridiplantae</taxon>
        <taxon>Streptophyta</taxon>
        <taxon>Embryophyta</taxon>
        <taxon>Tracheophyta</taxon>
        <taxon>Spermatophyta</taxon>
        <taxon>Magnoliopsida</taxon>
        <taxon>eudicotyledons</taxon>
        <taxon>Gunneridae</taxon>
        <taxon>Pentapetalae</taxon>
        <taxon>rosids</taxon>
        <taxon>malvids</taxon>
        <taxon>Myrtales</taxon>
        <taxon>Melastomataceae</taxon>
        <taxon>Melastomatoideae</taxon>
        <taxon>Melastomateae</taxon>
        <taxon>Melastoma</taxon>
    </lineage>
</organism>
<name>A0ACB9R086_9MYRT</name>
<reference evidence="2" key="1">
    <citation type="journal article" date="2023" name="Front. Plant Sci.">
        <title>Chromosomal-level genome assembly of Melastoma candidum provides insights into trichome evolution.</title>
        <authorList>
            <person name="Zhong Y."/>
            <person name="Wu W."/>
            <person name="Sun C."/>
            <person name="Zou P."/>
            <person name="Liu Y."/>
            <person name="Dai S."/>
            <person name="Zhou R."/>
        </authorList>
    </citation>
    <scope>NUCLEOTIDE SEQUENCE [LARGE SCALE GENOMIC DNA]</scope>
</reference>